<proteinExistence type="predicted"/>
<keyword evidence="2" id="KW-1185">Reference proteome</keyword>
<gene>
    <name evidence="1" type="ORF">SVUK_LOCUS6194</name>
</gene>
<accession>A0A3P7IMP3</accession>
<dbReference type="EMBL" id="UYYB01019259">
    <property type="protein sequence ID" value="VDM71196.1"/>
    <property type="molecule type" value="Genomic_DNA"/>
</dbReference>
<dbReference type="AlphaFoldDB" id="A0A3P7IMP3"/>
<dbReference type="OrthoDB" id="10317290at2759"/>
<protein>
    <submittedName>
        <fullName evidence="1">Uncharacterized protein</fullName>
    </submittedName>
</protein>
<name>A0A3P7IMP3_STRVU</name>
<evidence type="ECO:0000313" key="1">
    <source>
        <dbReference type="EMBL" id="VDM71196.1"/>
    </source>
</evidence>
<reference evidence="1 2" key="1">
    <citation type="submission" date="2018-11" db="EMBL/GenBank/DDBJ databases">
        <authorList>
            <consortium name="Pathogen Informatics"/>
        </authorList>
    </citation>
    <scope>NUCLEOTIDE SEQUENCE [LARGE SCALE GENOMIC DNA]</scope>
</reference>
<sequence>MEAVNRQVMVGKTILNDWNHFKGDPTLLLGEPRERILLINRLLRAAGIAREKYLALCTRYTLIYKFYYVPWRSEKRKAGQIEAIDDEMLMKMDCQTKTIDSLIIKLEKKKEK</sequence>
<organism evidence="1 2">
    <name type="scientific">Strongylus vulgaris</name>
    <name type="common">Blood worm</name>
    <dbReference type="NCBI Taxonomy" id="40348"/>
    <lineage>
        <taxon>Eukaryota</taxon>
        <taxon>Metazoa</taxon>
        <taxon>Ecdysozoa</taxon>
        <taxon>Nematoda</taxon>
        <taxon>Chromadorea</taxon>
        <taxon>Rhabditida</taxon>
        <taxon>Rhabditina</taxon>
        <taxon>Rhabditomorpha</taxon>
        <taxon>Strongyloidea</taxon>
        <taxon>Strongylidae</taxon>
        <taxon>Strongylus</taxon>
    </lineage>
</organism>
<evidence type="ECO:0000313" key="2">
    <source>
        <dbReference type="Proteomes" id="UP000270094"/>
    </source>
</evidence>
<dbReference type="Proteomes" id="UP000270094">
    <property type="component" value="Unassembled WGS sequence"/>
</dbReference>